<dbReference type="InterPro" id="IPR007265">
    <property type="entry name" value="COG_su3"/>
</dbReference>
<evidence type="ECO:0000256" key="8">
    <source>
        <dbReference type="ARBA" id="ARBA00031339"/>
    </source>
</evidence>
<reference evidence="11" key="1">
    <citation type="submission" date="2021-06" db="EMBL/GenBank/DDBJ databases">
        <title>Parelaphostrongylus tenuis whole genome reference sequence.</title>
        <authorList>
            <person name="Garwood T.J."/>
            <person name="Larsen P.A."/>
            <person name="Fountain-Jones N.M."/>
            <person name="Garbe J.R."/>
            <person name="Macchietto M.G."/>
            <person name="Kania S.A."/>
            <person name="Gerhold R.W."/>
            <person name="Richards J.E."/>
            <person name="Wolf T.M."/>
        </authorList>
    </citation>
    <scope>NUCLEOTIDE SEQUENCE</scope>
    <source>
        <strain evidence="11">MNPRO001-30</strain>
        <tissue evidence="11">Meninges</tissue>
    </source>
</reference>
<feature type="domain" description="Conserved oligomeric Golgi complex subunit 3 N-terminal" evidence="9">
    <location>
        <begin position="2"/>
        <end position="51"/>
    </location>
</feature>
<dbReference type="InterPro" id="IPR048320">
    <property type="entry name" value="COG3_N"/>
</dbReference>
<evidence type="ECO:0000256" key="5">
    <source>
        <dbReference type="ARBA" id="ARBA00022927"/>
    </source>
</evidence>
<dbReference type="GO" id="GO:0017119">
    <property type="term" value="C:Golgi transport complex"/>
    <property type="evidence" value="ECO:0007669"/>
    <property type="project" value="TreeGrafter"/>
</dbReference>
<dbReference type="EMBL" id="JAHQIW010005766">
    <property type="protein sequence ID" value="KAJ1367069.1"/>
    <property type="molecule type" value="Genomic_DNA"/>
</dbReference>
<evidence type="ECO:0000256" key="6">
    <source>
        <dbReference type="ARBA" id="ARBA00023034"/>
    </source>
</evidence>
<evidence type="ECO:0000256" key="4">
    <source>
        <dbReference type="ARBA" id="ARBA00022448"/>
    </source>
</evidence>
<keyword evidence="7" id="KW-0472">Membrane</keyword>
<proteinExistence type="inferred from homology"/>
<keyword evidence="4" id="KW-0813">Transport</keyword>
<dbReference type="PANTHER" id="PTHR13302">
    <property type="entry name" value="CONSERVED OLIGOMERIC GOLGI COMPLEX COMPONENT 3"/>
    <property type="match status" value="1"/>
</dbReference>
<protein>
    <recommendedName>
        <fullName evidence="3">Conserved oligomeric Golgi complex subunit 3</fullName>
    </recommendedName>
    <alternativeName>
        <fullName evidence="8">Component of oligomeric Golgi complex 3</fullName>
    </alternativeName>
</protein>
<comment type="subcellular location">
    <subcellularLocation>
        <location evidence="1">Golgi apparatus membrane</location>
        <topology evidence="1">Peripheral membrane protein</topology>
    </subcellularLocation>
</comment>
<evidence type="ECO:0000256" key="3">
    <source>
        <dbReference type="ARBA" id="ARBA00020976"/>
    </source>
</evidence>
<keyword evidence="12" id="KW-1185">Reference proteome</keyword>
<dbReference type="GO" id="GO:0006886">
    <property type="term" value="P:intracellular protein transport"/>
    <property type="evidence" value="ECO:0007669"/>
    <property type="project" value="InterPro"/>
</dbReference>
<keyword evidence="5" id="KW-0653">Protein transport</keyword>
<keyword evidence="6" id="KW-0333">Golgi apparatus</keyword>
<evidence type="ECO:0000313" key="12">
    <source>
        <dbReference type="Proteomes" id="UP001196413"/>
    </source>
</evidence>
<dbReference type="Pfam" id="PF04136">
    <property type="entry name" value="COG3_N"/>
    <property type="match status" value="1"/>
</dbReference>
<dbReference type="PANTHER" id="PTHR13302:SF8">
    <property type="entry name" value="CONSERVED OLIGOMERIC GOLGI COMPLEX SUBUNIT 3"/>
    <property type="match status" value="1"/>
</dbReference>
<dbReference type="GO" id="GO:0007030">
    <property type="term" value="P:Golgi organization"/>
    <property type="evidence" value="ECO:0007669"/>
    <property type="project" value="TreeGrafter"/>
</dbReference>
<gene>
    <name evidence="11" type="ORF">KIN20_027918</name>
</gene>
<name>A0AAD5WE90_PARTN</name>
<accession>A0AAD5WE90</accession>
<dbReference type="GO" id="GO:0006891">
    <property type="term" value="P:intra-Golgi vesicle-mediated transport"/>
    <property type="evidence" value="ECO:0007669"/>
    <property type="project" value="TreeGrafter"/>
</dbReference>
<dbReference type="AlphaFoldDB" id="A0AAD5WE90"/>
<evidence type="ECO:0000313" key="11">
    <source>
        <dbReference type="EMBL" id="KAJ1367069.1"/>
    </source>
</evidence>
<dbReference type="Pfam" id="PF20671">
    <property type="entry name" value="COG3_C"/>
    <property type="match status" value="1"/>
</dbReference>
<dbReference type="Proteomes" id="UP001196413">
    <property type="component" value="Unassembled WGS sequence"/>
</dbReference>
<evidence type="ECO:0000259" key="9">
    <source>
        <dbReference type="Pfam" id="PF04136"/>
    </source>
</evidence>
<sequence>MFTGILATIDECLAFLRQHPEYKESATYIVKYEQCLSRALTWIRVGVMADIEASVNDVRDRQSQLQAGGLRKSCGRGGADDDTFALLYGVFATRASSVKYVIIAVFLLLQRQRSQWLSKRFSHVMEFQAMLEMNVIRPISTHGQQLLTPIIQATLTHMFSSCADSSCALTRQSCNFILGLCDDEFRLYRQFFSTAQLSGRSSSRLGRSST</sequence>
<evidence type="ECO:0000256" key="2">
    <source>
        <dbReference type="ARBA" id="ARBA00009936"/>
    </source>
</evidence>
<dbReference type="InterPro" id="IPR048685">
    <property type="entry name" value="COG3_C"/>
</dbReference>
<comment type="caution">
    <text evidence="11">The sequence shown here is derived from an EMBL/GenBank/DDBJ whole genome shotgun (WGS) entry which is preliminary data.</text>
</comment>
<evidence type="ECO:0000256" key="7">
    <source>
        <dbReference type="ARBA" id="ARBA00023136"/>
    </source>
</evidence>
<dbReference type="GO" id="GO:0000139">
    <property type="term" value="C:Golgi membrane"/>
    <property type="evidence" value="ECO:0007669"/>
    <property type="project" value="UniProtKB-SubCell"/>
</dbReference>
<feature type="domain" description="Conserved oligomeric Golgi complex subunit 3 C-terminal" evidence="10">
    <location>
        <begin position="84"/>
        <end position="195"/>
    </location>
</feature>
<dbReference type="GO" id="GO:0005801">
    <property type="term" value="C:cis-Golgi network"/>
    <property type="evidence" value="ECO:0007669"/>
    <property type="project" value="InterPro"/>
</dbReference>
<organism evidence="11 12">
    <name type="scientific">Parelaphostrongylus tenuis</name>
    <name type="common">Meningeal worm</name>
    <dbReference type="NCBI Taxonomy" id="148309"/>
    <lineage>
        <taxon>Eukaryota</taxon>
        <taxon>Metazoa</taxon>
        <taxon>Ecdysozoa</taxon>
        <taxon>Nematoda</taxon>
        <taxon>Chromadorea</taxon>
        <taxon>Rhabditida</taxon>
        <taxon>Rhabditina</taxon>
        <taxon>Rhabditomorpha</taxon>
        <taxon>Strongyloidea</taxon>
        <taxon>Metastrongylidae</taxon>
        <taxon>Parelaphostrongylus</taxon>
    </lineage>
</organism>
<evidence type="ECO:0000256" key="1">
    <source>
        <dbReference type="ARBA" id="ARBA00004395"/>
    </source>
</evidence>
<comment type="similarity">
    <text evidence="2">Belongs to the COG3 family.</text>
</comment>
<evidence type="ECO:0000259" key="10">
    <source>
        <dbReference type="Pfam" id="PF20671"/>
    </source>
</evidence>